<dbReference type="EMBL" id="CP029186">
    <property type="protein sequence ID" value="AWH85617.1"/>
    <property type="molecule type" value="Genomic_DNA"/>
</dbReference>
<dbReference type="AlphaFoldDB" id="A0A2S1QYX0"/>
<evidence type="ECO:0000313" key="4">
    <source>
        <dbReference type="Proteomes" id="UP000244929"/>
    </source>
</evidence>
<dbReference type="CDD" id="cd07814">
    <property type="entry name" value="SRPBCC_CalC_Aha1-like"/>
    <property type="match status" value="1"/>
</dbReference>
<dbReference type="OrthoDB" id="2355173at2"/>
<dbReference type="Pfam" id="PF08327">
    <property type="entry name" value="AHSA1"/>
    <property type="match status" value="1"/>
</dbReference>
<feature type="domain" description="Activator of Hsp90 ATPase homologue 1/2-like C-terminal" evidence="2">
    <location>
        <begin position="15"/>
        <end position="140"/>
    </location>
</feature>
<accession>A0A2S1QYX0</accession>
<dbReference type="Gene3D" id="3.30.530.20">
    <property type="match status" value="1"/>
</dbReference>
<organism evidence="3 4">
    <name type="scientific">Flavobacterium album</name>
    <dbReference type="NCBI Taxonomy" id="2175091"/>
    <lineage>
        <taxon>Bacteria</taxon>
        <taxon>Pseudomonadati</taxon>
        <taxon>Bacteroidota</taxon>
        <taxon>Flavobacteriia</taxon>
        <taxon>Flavobacteriales</taxon>
        <taxon>Flavobacteriaceae</taxon>
        <taxon>Flavobacterium</taxon>
    </lineage>
</organism>
<evidence type="ECO:0000259" key="2">
    <source>
        <dbReference type="Pfam" id="PF08327"/>
    </source>
</evidence>
<protein>
    <submittedName>
        <fullName evidence="3">ATPase</fullName>
    </submittedName>
</protein>
<evidence type="ECO:0000256" key="1">
    <source>
        <dbReference type="ARBA" id="ARBA00006817"/>
    </source>
</evidence>
<dbReference type="InterPro" id="IPR013538">
    <property type="entry name" value="ASHA1/2-like_C"/>
</dbReference>
<dbReference type="RefSeq" id="WP_108778319.1">
    <property type="nucleotide sequence ID" value="NZ_CP029186.1"/>
</dbReference>
<reference evidence="3 4" key="1">
    <citation type="submission" date="2018-04" db="EMBL/GenBank/DDBJ databases">
        <title>Genome sequencing of Flavobacterium sp. HYN0059.</title>
        <authorList>
            <person name="Yi H."/>
            <person name="Baek C."/>
        </authorList>
    </citation>
    <scope>NUCLEOTIDE SEQUENCE [LARGE SCALE GENOMIC DNA]</scope>
    <source>
        <strain evidence="3 4">HYN0059</strain>
    </source>
</reference>
<sequence length="143" mass="15710">MKGNYTAETSVTIEAPAEKVWKAITTPELIAKYLYGTKVTSDWEEGSAIGYEGEYNGKGYEDKGTIKTLIPNEVFAATYWSSMGGKEDKPENYNLVTYTLTEGGDRTVVTLTQDNIATDDEKQHATANWNGVLAELKKVAEGL</sequence>
<name>A0A2S1QYX0_9FLAO</name>
<dbReference type="InterPro" id="IPR023393">
    <property type="entry name" value="START-like_dom_sf"/>
</dbReference>
<dbReference type="SUPFAM" id="SSF55961">
    <property type="entry name" value="Bet v1-like"/>
    <property type="match status" value="1"/>
</dbReference>
<dbReference type="KEGG" id="falb:HYN59_11080"/>
<evidence type="ECO:0000313" key="3">
    <source>
        <dbReference type="EMBL" id="AWH85617.1"/>
    </source>
</evidence>
<gene>
    <name evidence="3" type="ORF">HYN59_11080</name>
</gene>
<proteinExistence type="inferred from homology"/>
<comment type="similarity">
    <text evidence="1">Belongs to the AHA1 family.</text>
</comment>
<keyword evidence="4" id="KW-1185">Reference proteome</keyword>
<dbReference type="Proteomes" id="UP000244929">
    <property type="component" value="Chromosome"/>
</dbReference>